<keyword evidence="2 6" id="KW-0812">Transmembrane</keyword>
<name>A0A6A6WL71_9PEZI</name>
<comment type="similarity">
    <text evidence="5">Belongs to the SAT4 family.</text>
</comment>
<evidence type="ECO:0000313" key="8">
    <source>
        <dbReference type="EMBL" id="KAF2762937.1"/>
    </source>
</evidence>
<dbReference type="RefSeq" id="XP_033605388.1">
    <property type="nucleotide sequence ID" value="XM_033747836.1"/>
</dbReference>
<feature type="domain" description="Rhodopsin" evidence="7">
    <location>
        <begin position="64"/>
        <end position="184"/>
    </location>
</feature>
<evidence type="ECO:0000256" key="2">
    <source>
        <dbReference type="ARBA" id="ARBA00022692"/>
    </source>
</evidence>
<dbReference type="Proteomes" id="UP000799437">
    <property type="component" value="Unassembled WGS sequence"/>
</dbReference>
<feature type="transmembrane region" description="Helical" evidence="6">
    <location>
        <begin position="155"/>
        <end position="175"/>
    </location>
</feature>
<organism evidence="8 9">
    <name type="scientific">Pseudovirgaria hyperparasitica</name>
    <dbReference type="NCBI Taxonomy" id="470096"/>
    <lineage>
        <taxon>Eukaryota</taxon>
        <taxon>Fungi</taxon>
        <taxon>Dikarya</taxon>
        <taxon>Ascomycota</taxon>
        <taxon>Pezizomycotina</taxon>
        <taxon>Dothideomycetes</taxon>
        <taxon>Dothideomycetes incertae sedis</taxon>
        <taxon>Acrospermales</taxon>
        <taxon>Acrospermaceae</taxon>
        <taxon>Pseudovirgaria</taxon>
    </lineage>
</organism>
<keyword evidence="3 6" id="KW-1133">Transmembrane helix</keyword>
<evidence type="ECO:0000256" key="5">
    <source>
        <dbReference type="ARBA" id="ARBA00038359"/>
    </source>
</evidence>
<evidence type="ECO:0000256" key="6">
    <source>
        <dbReference type="SAM" id="Phobius"/>
    </source>
</evidence>
<accession>A0A6A6WL71</accession>
<feature type="transmembrane region" description="Helical" evidence="6">
    <location>
        <begin position="121"/>
        <end position="143"/>
    </location>
</feature>
<dbReference type="GeneID" id="54488890"/>
<comment type="subcellular location">
    <subcellularLocation>
        <location evidence="1">Membrane</location>
        <topology evidence="1">Multi-pass membrane protein</topology>
    </subcellularLocation>
</comment>
<dbReference type="InterPro" id="IPR049326">
    <property type="entry name" value="Rhodopsin_dom_fungi"/>
</dbReference>
<keyword evidence="4 6" id="KW-0472">Membrane</keyword>
<feature type="transmembrane region" description="Helical" evidence="6">
    <location>
        <begin position="66"/>
        <end position="97"/>
    </location>
</feature>
<dbReference type="GO" id="GO:0016020">
    <property type="term" value="C:membrane"/>
    <property type="evidence" value="ECO:0007669"/>
    <property type="project" value="UniProtKB-SubCell"/>
</dbReference>
<dbReference type="Pfam" id="PF20684">
    <property type="entry name" value="Fung_rhodopsin"/>
    <property type="match status" value="1"/>
</dbReference>
<dbReference type="OrthoDB" id="3934549at2759"/>
<dbReference type="PANTHER" id="PTHR33048:SF96">
    <property type="entry name" value="INTEGRAL MEMBRANE PROTEIN"/>
    <property type="match status" value="1"/>
</dbReference>
<protein>
    <recommendedName>
        <fullName evidence="7">Rhodopsin domain-containing protein</fullName>
    </recommendedName>
</protein>
<keyword evidence="9" id="KW-1185">Reference proteome</keyword>
<evidence type="ECO:0000259" key="7">
    <source>
        <dbReference type="Pfam" id="PF20684"/>
    </source>
</evidence>
<dbReference type="AlphaFoldDB" id="A0A6A6WL71"/>
<proteinExistence type="inferred from homology"/>
<dbReference type="InterPro" id="IPR052337">
    <property type="entry name" value="SAT4-like"/>
</dbReference>
<dbReference type="EMBL" id="ML996565">
    <property type="protein sequence ID" value="KAF2762937.1"/>
    <property type="molecule type" value="Genomic_DNA"/>
</dbReference>
<evidence type="ECO:0000256" key="4">
    <source>
        <dbReference type="ARBA" id="ARBA00023136"/>
    </source>
</evidence>
<reference evidence="8" key="1">
    <citation type="journal article" date="2020" name="Stud. Mycol.">
        <title>101 Dothideomycetes genomes: a test case for predicting lifestyles and emergence of pathogens.</title>
        <authorList>
            <person name="Haridas S."/>
            <person name="Albert R."/>
            <person name="Binder M."/>
            <person name="Bloem J."/>
            <person name="Labutti K."/>
            <person name="Salamov A."/>
            <person name="Andreopoulos B."/>
            <person name="Baker S."/>
            <person name="Barry K."/>
            <person name="Bills G."/>
            <person name="Bluhm B."/>
            <person name="Cannon C."/>
            <person name="Castanera R."/>
            <person name="Culley D."/>
            <person name="Daum C."/>
            <person name="Ezra D."/>
            <person name="Gonzalez J."/>
            <person name="Henrissat B."/>
            <person name="Kuo A."/>
            <person name="Liang C."/>
            <person name="Lipzen A."/>
            <person name="Lutzoni F."/>
            <person name="Magnuson J."/>
            <person name="Mondo S."/>
            <person name="Nolan M."/>
            <person name="Ohm R."/>
            <person name="Pangilinan J."/>
            <person name="Park H.-J."/>
            <person name="Ramirez L."/>
            <person name="Alfaro M."/>
            <person name="Sun H."/>
            <person name="Tritt A."/>
            <person name="Yoshinaga Y."/>
            <person name="Zwiers L.-H."/>
            <person name="Turgeon B."/>
            <person name="Goodwin S."/>
            <person name="Spatafora J."/>
            <person name="Crous P."/>
            <person name="Grigoriev I."/>
        </authorList>
    </citation>
    <scope>NUCLEOTIDE SEQUENCE</scope>
    <source>
        <strain evidence="8">CBS 121739</strain>
    </source>
</reference>
<evidence type="ECO:0000256" key="1">
    <source>
        <dbReference type="ARBA" id="ARBA00004141"/>
    </source>
</evidence>
<evidence type="ECO:0000256" key="3">
    <source>
        <dbReference type="ARBA" id="ARBA00022989"/>
    </source>
</evidence>
<evidence type="ECO:0000313" key="9">
    <source>
        <dbReference type="Proteomes" id="UP000799437"/>
    </source>
</evidence>
<gene>
    <name evidence="8" type="ORF">EJ05DRAFT_506596</name>
</gene>
<sequence>MVHNRWSAGCTFWNWIANGYSLARESDANIQGILELLSRVLSICDACKDIHWVLPPPYHCLQVSRIILWATMTFTGLIGTAVLFITCFQCSPVSYFWNRMLPGHLNGGTCLPNKTIANVSYLYAATSATCDIIFCVIAIALVCKLKMKRKAKVSLIPILCLGAVASIAAIVRIPYIKGVYAPDFTGKCSITFILAIPHHSLLSGWHGKLCHLGSHRTRTRHHIGEPHHTTPIVTSIQHLENNPRCLRPHAEHN</sequence>
<dbReference type="PANTHER" id="PTHR33048">
    <property type="entry name" value="PTH11-LIKE INTEGRAL MEMBRANE PROTEIN (AFU_ORTHOLOGUE AFUA_5G11245)"/>
    <property type="match status" value="1"/>
</dbReference>